<keyword evidence="2" id="KW-1185">Reference proteome</keyword>
<reference evidence="2" key="2">
    <citation type="journal article" date="2010" name="Stand. Genomic Sci.">
        <title>Complete genome sequence of Vulcanisaeta distributa type strain (IC-017T).</title>
        <authorList>
            <person name="Mavromatis K."/>
            <person name="Sikorski J."/>
            <person name="Pabst E."/>
            <person name="Teshima H."/>
            <person name="Lapidus A."/>
            <person name="Lucas S."/>
            <person name="Nolan M."/>
            <person name="Glavina Del Rio T."/>
            <person name="Cheng J."/>
            <person name="Bruce D."/>
            <person name="Goodwin L."/>
            <person name="Pitluck S."/>
            <person name="Liolios K."/>
            <person name="Ivanova N."/>
            <person name="Mikhailova N."/>
            <person name="Pati A."/>
            <person name="Chen A."/>
            <person name="Palaniappan K."/>
            <person name="Land M."/>
            <person name="Hauser L."/>
            <person name="Chang Y."/>
            <person name="Jeffries C."/>
            <person name="Rohde M."/>
            <person name="Spring S."/>
            <person name="Goker M."/>
            <person name="Wirth R."/>
            <person name="Woyke T."/>
            <person name="Bristow J."/>
            <person name="Eisen J."/>
            <person name="Markowitz V."/>
            <person name="Hugenholtz P."/>
            <person name="Klenk H."/>
            <person name="Kyrpides N."/>
        </authorList>
    </citation>
    <scope>NUCLEOTIDE SEQUENCE [LARGE SCALE GENOMIC DNA]</scope>
    <source>
        <strain evidence="2">DSM 14429 / JCM 11212 / NBRC 100878 / IC-017</strain>
    </source>
</reference>
<dbReference type="Proteomes" id="UP000006681">
    <property type="component" value="Chromosome"/>
</dbReference>
<proteinExistence type="predicted"/>
<dbReference type="EMBL" id="CP002100">
    <property type="protein sequence ID" value="ADN49700.1"/>
    <property type="molecule type" value="Genomic_DNA"/>
</dbReference>
<dbReference type="KEGG" id="vdi:Vdis_0293"/>
<dbReference type="HOGENOM" id="CLU_1335118_0_0_2"/>
<dbReference type="OrthoDB" id="27283at2157"/>
<dbReference type="AlphaFoldDB" id="E1QTI5"/>
<organism evidence="1 2">
    <name type="scientific">Vulcanisaeta distributa (strain DSM 14429 / JCM 11212 / NBRC 100878 / IC-017)</name>
    <dbReference type="NCBI Taxonomy" id="572478"/>
    <lineage>
        <taxon>Archaea</taxon>
        <taxon>Thermoproteota</taxon>
        <taxon>Thermoprotei</taxon>
        <taxon>Thermoproteales</taxon>
        <taxon>Thermoproteaceae</taxon>
        <taxon>Vulcanisaeta</taxon>
    </lineage>
</organism>
<evidence type="ECO:0000313" key="1">
    <source>
        <dbReference type="EMBL" id="ADN49700.1"/>
    </source>
</evidence>
<dbReference type="STRING" id="572478.Vdis_0293"/>
<dbReference type="RefSeq" id="WP_013335425.1">
    <property type="nucleotide sequence ID" value="NC_014537.1"/>
</dbReference>
<accession>E1QTI5</accession>
<dbReference type="GeneID" id="9751210"/>
<sequence>MYVVFGVTSGMSSVVFEGRYKGPNDVRDVHVSDVPRINHVLHSFVITNDVNDFVIWTFDIPGYETHIYSMIKERATLLLCPRIDNSTYLLPDASLVNELNSMLYKDARSATYFVRPTDRSFVSKVLRDTVSAARALIMEKVSNLLRSRGLATIRLMDELGGISDDMITAAKLWASKGFANEVDGVYSMVDYVRSSLELKRSRSRR</sequence>
<dbReference type="eggNOG" id="arCOG10349">
    <property type="taxonomic scope" value="Archaea"/>
</dbReference>
<name>E1QTI5_VULDI</name>
<reference evidence="1 2" key="1">
    <citation type="journal article" date="2010" name="Stand. Genomic Sci.">
        <title>Complete genome sequence of Vulcanisaeta distributa type strain (IC-017).</title>
        <authorList>
            <person name="Mavromatis K."/>
            <person name="Sikorski J."/>
            <person name="Pabst E."/>
            <person name="Teshima H."/>
            <person name="Lapidus A."/>
            <person name="Lucas S."/>
            <person name="Nolan M."/>
            <person name="Glavina Del Rio T."/>
            <person name="Cheng J.F."/>
            <person name="Bruce D."/>
            <person name="Goodwin L."/>
            <person name="Pitluck S."/>
            <person name="Liolios K."/>
            <person name="Ivanova N."/>
            <person name="Mikhailova N."/>
            <person name="Pati A."/>
            <person name="Chen A."/>
            <person name="Palaniappan K."/>
            <person name="Land M."/>
            <person name="Hauser L."/>
            <person name="Chang Y.J."/>
            <person name="Jeffries C.D."/>
            <person name="Rohde M."/>
            <person name="Spring S."/>
            <person name="Goker M."/>
            <person name="Wirth R."/>
            <person name="Woyke T."/>
            <person name="Bristow J."/>
            <person name="Eisen J.A."/>
            <person name="Markowitz V."/>
            <person name="Hugenholtz P."/>
            <person name="Klenk H.P."/>
            <person name="Kyrpides N.C."/>
        </authorList>
    </citation>
    <scope>NUCLEOTIDE SEQUENCE [LARGE SCALE GENOMIC DNA]</scope>
    <source>
        <strain evidence="2">DSM 14429 / JCM 11212 / NBRC 100878 / IC-017</strain>
    </source>
</reference>
<protein>
    <submittedName>
        <fullName evidence="1">Uncharacterized protein</fullName>
    </submittedName>
</protein>
<evidence type="ECO:0000313" key="2">
    <source>
        <dbReference type="Proteomes" id="UP000006681"/>
    </source>
</evidence>
<gene>
    <name evidence="1" type="ordered locus">Vdis_0293</name>
</gene>